<dbReference type="Proteomes" id="UP001175227">
    <property type="component" value="Unassembled WGS sequence"/>
</dbReference>
<dbReference type="AlphaFoldDB" id="A0AA39UEL5"/>
<reference evidence="1" key="1">
    <citation type="submission" date="2023-06" db="EMBL/GenBank/DDBJ databases">
        <authorList>
            <consortium name="Lawrence Berkeley National Laboratory"/>
            <person name="Ahrendt S."/>
            <person name="Sahu N."/>
            <person name="Indic B."/>
            <person name="Wong-Bajracharya J."/>
            <person name="Merenyi Z."/>
            <person name="Ke H.-M."/>
            <person name="Monk M."/>
            <person name="Kocsube S."/>
            <person name="Drula E."/>
            <person name="Lipzen A."/>
            <person name="Balint B."/>
            <person name="Henrissat B."/>
            <person name="Andreopoulos B."/>
            <person name="Martin F.M."/>
            <person name="Harder C.B."/>
            <person name="Rigling D."/>
            <person name="Ford K.L."/>
            <person name="Foster G.D."/>
            <person name="Pangilinan J."/>
            <person name="Papanicolaou A."/>
            <person name="Barry K."/>
            <person name="LaButti K."/>
            <person name="Viragh M."/>
            <person name="Koriabine M."/>
            <person name="Yan M."/>
            <person name="Riley R."/>
            <person name="Champramary S."/>
            <person name="Plett K.L."/>
            <person name="Tsai I.J."/>
            <person name="Slot J."/>
            <person name="Sipos G."/>
            <person name="Plett J."/>
            <person name="Nagy L.G."/>
            <person name="Grigoriev I.V."/>
        </authorList>
    </citation>
    <scope>NUCLEOTIDE SEQUENCE</scope>
    <source>
        <strain evidence="1">ICMP 16352</strain>
    </source>
</reference>
<evidence type="ECO:0000313" key="2">
    <source>
        <dbReference type="Proteomes" id="UP001175227"/>
    </source>
</evidence>
<evidence type="ECO:0000313" key="1">
    <source>
        <dbReference type="EMBL" id="KAK0486327.1"/>
    </source>
</evidence>
<gene>
    <name evidence="1" type="ORF">IW261DRAFT_1416116</name>
</gene>
<accession>A0AA39UEL5</accession>
<keyword evidence="2" id="KW-1185">Reference proteome</keyword>
<comment type="caution">
    <text evidence="1">The sequence shown here is derived from an EMBL/GenBank/DDBJ whole genome shotgun (WGS) entry which is preliminary data.</text>
</comment>
<proteinExistence type="predicted"/>
<dbReference type="EMBL" id="JAUEPR010000004">
    <property type="protein sequence ID" value="KAK0486327.1"/>
    <property type="molecule type" value="Genomic_DNA"/>
</dbReference>
<organism evidence="1 2">
    <name type="scientific">Armillaria novae-zelandiae</name>
    <dbReference type="NCBI Taxonomy" id="153914"/>
    <lineage>
        <taxon>Eukaryota</taxon>
        <taxon>Fungi</taxon>
        <taxon>Dikarya</taxon>
        <taxon>Basidiomycota</taxon>
        <taxon>Agaricomycotina</taxon>
        <taxon>Agaricomycetes</taxon>
        <taxon>Agaricomycetidae</taxon>
        <taxon>Agaricales</taxon>
        <taxon>Marasmiineae</taxon>
        <taxon>Physalacriaceae</taxon>
        <taxon>Armillaria</taxon>
    </lineage>
</organism>
<sequence length="264" mass="29750">MPDIPQSSPARQATLCANPIGFTICVRTLSEAKIPPIDADRGKSLEAASVGRSQDTPSRLLIRIQWVSKGTVGWVVIFAHLEDDELRRTNSKNDLPVGMVESQWFDRHHGCAEFNYLDKLEFGMVVYEVQYEFLPGVKSVSDHLRVPAIRSEILCENKTRWIRTVGSYPWVIIVSIAVPANIRCALICTSKILGPIIIERNVRWTPAARIIMFWLTLETDYGEAQDIWSAARLIAQESGRNLSGYTDHLGGRVPMNKERPQIHV</sequence>
<name>A0AA39UEL5_9AGAR</name>
<protein>
    <submittedName>
        <fullName evidence="1">Uncharacterized protein</fullName>
    </submittedName>
</protein>